<evidence type="ECO:0000256" key="2">
    <source>
        <dbReference type="ARBA" id="ARBA00023002"/>
    </source>
</evidence>
<dbReference type="AlphaFoldDB" id="A0A060NGF0"/>
<dbReference type="NCBIfam" id="NF008607">
    <property type="entry name" value="PRK11579.1"/>
    <property type="match status" value="1"/>
</dbReference>
<dbReference type="Gene3D" id="3.40.50.720">
    <property type="entry name" value="NAD(P)-binding Rossmann-like Domain"/>
    <property type="match status" value="1"/>
</dbReference>
<comment type="similarity">
    <text evidence="1">Belongs to the Gfo/Idh/MocA family.</text>
</comment>
<keyword evidence="2" id="KW-0560">Oxidoreductase</keyword>
<dbReference type="InterPro" id="IPR051317">
    <property type="entry name" value="Gfo/Idh/MocA_oxidoreduct"/>
</dbReference>
<proteinExistence type="inferred from homology"/>
<gene>
    <name evidence="5" type="ORF">SRAA_0942</name>
</gene>
<evidence type="ECO:0000256" key="1">
    <source>
        <dbReference type="ARBA" id="ARBA00010928"/>
    </source>
</evidence>
<evidence type="ECO:0000259" key="3">
    <source>
        <dbReference type="Pfam" id="PF01408"/>
    </source>
</evidence>
<dbReference type="PANTHER" id="PTHR43708">
    <property type="entry name" value="CONSERVED EXPRESSED OXIDOREDUCTASE (EUROFUNG)"/>
    <property type="match status" value="1"/>
</dbReference>
<keyword evidence="6" id="KW-1185">Reference proteome</keyword>
<evidence type="ECO:0000313" key="6">
    <source>
        <dbReference type="Proteomes" id="UP000067461"/>
    </source>
</evidence>
<dbReference type="HOGENOM" id="CLU_023194_1_3_4"/>
<dbReference type="Pfam" id="PF22725">
    <property type="entry name" value="GFO_IDH_MocA_C3"/>
    <property type="match status" value="1"/>
</dbReference>
<protein>
    <submittedName>
        <fullName evidence="5">Predicted dehydrogenase and related protein</fullName>
    </submittedName>
</protein>
<reference evidence="5 6" key="1">
    <citation type="journal article" date="2014" name="Nat. Commun.">
        <title>Physiological and genomic features of highly alkaliphilic hydrogen-utilizing Betaproteobacteria from a continental serpentinizing site.</title>
        <authorList>
            <person name="Suzuki S."/>
            <person name="Kuenen J.G."/>
            <person name="Schipper K."/>
            <person name="van der Velde S."/>
            <person name="Ishii S."/>
            <person name="Wu A."/>
            <person name="Sorokin D.Y."/>
            <person name="Tenney A."/>
            <person name="Meng X.Y."/>
            <person name="Morrill P.L."/>
            <person name="Kamagata Y."/>
            <person name="Muyzer G."/>
            <person name="Nealson K.H."/>
        </authorList>
    </citation>
    <scope>NUCLEOTIDE SEQUENCE [LARGE SCALE GENOMIC DNA]</scope>
    <source>
        <strain evidence="5 6">A1</strain>
    </source>
</reference>
<name>A0A060NGF0_9BURK</name>
<dbReference type="SUPFAM" id="SSF51735">
    <property type="entry name" value="NAD(P)-binding Rossmann-fold domains"/>
    <property type="match status" value="1"/>
</dbReference>
<dbReference type="InterPro" id="IPR036291">
    <property type="entry name" value="NAD(P)-bd_dom_sf"/>
</dbReference>
<dbReference type="Gene3D" id="3.30.360.10">
    <property type="entry name" value="Dihydrodipicolinate Reductase, domain 2"/>
    <property type="match status" value="1"/>
</dbReference>
<feature type="domain" description="Gfo/Idh/MocA-like oxidoreductase N-terminal" evidence="3">
    <location>
        <begin position="7"/>
        <end position="132"/>
    </location>
</feature>
<dbReference type="InterPro" id="IPR055170">
    <property type="entry name" value="GFO_IDH_MocA-like_dom"/>
</dbReference>
<dbReference type="RefSeq" id="WP_045531231.1">
    <property type="nucleotide sequence ID" value="NZ_AP014568.1"/>
</dbReference>
<dbReference type="Proteomes" id="UP000067461">
    <property type="component" value="Chromosome"/>
</dbReference>
<evidence type="ECO:0000313" key="5">
    <source>
        <dbReference type="EMBL" id="BAO80796.1"/>
    </source>
</evidence>
<feature type="domain" description="GFO/IDH/MocA-like oxidoreductase" evidence="4">
    <location>
        <begin position="141"/>
        <end position="257"/>
    </location>
</feature>
<dbReference type="InterPro" id="IPR000683">
    <property type="entry name" value="Gfo/Idh/MocA-like_OxRdtase_N"/>
</dbReference>
<organism evidence="5 6">
    <name type="scientific">Serpentinimonas raichei</name>
    <dbReference type="NCBI Taxonomy" id="1458425"/>
    <lineage>
        <taxon>Bacteria</taxon>
        <taxon>Pseudomonadati</taxon>
        <taxon>Pseudomonadota</taxon>
        <taxon>Betaproteobacteria</taxon>
        <taxon>Burkholderiales</taxon>
        <taxon>Comamonadaceae</taxon>
        <taxon>Serpentinimonas</taxon>
    </lineage>
</organism>
<dbReference type="KEGG" id="cbaa:SRAA_0942"/>
<dbReference type="PANTHER" id="PTHR43708:SF5">
    <property type="entry name" value="CONSERVED EXPRESSED OXIDOREDUCTASE (EUROFUNG)-RELATED"/>
    <property type="match status" value="1"/>
</dbReference>
<sequence>MSHPVAIGVALVGWGYAGATLHAPLIAATSGLKLVAVASSRHAGPPASLTPALAAALSACVWLPDVASVLALPEVQLVVLATPNETHFPLAQMALAAGKHVLIDKPFALTLAQADALIAQAQATQRLLTVFHNRRWDSDFIELQQVLAEGRLGRVTHVESHLDRFRPQVRVRWRESAQPGAGLWFDLGPHLLDQALQLFGAPDSIQLHTQRQRDGALCDDWFHALLRYPRHCMILHASVLAAQPAPRWTVHGTHGSYLRQQGDGQEEALKAGRMPALDARWGQGDAPGALTLAQPDGALAAAAPLPDGAGDWRHFYAGVCAALAGRVAAPPVTAQQARCVMDWLERGWGSQSSAHAGQSSGA</sequence>
<dbReference type="Pfam" id="PF01408">
    <property type="entry name" value="GFO_IDH_MocA"/>
    <property type="match status" value="1"/>
</dbReference>
<dbReference type="GO" id="GO:0000166">
    <property type="term" value="F:nucleotide binding"/>
    <property type="evidence" value="ECO:0007669"/>
    <property type="project" value="InterPro"/>
</dbReference>
<accession>A0A060NGF0</accession>
<evidence type="ECO:0000259" key="4">
    <source>
        <dbReference type="Pfam" id="PF22725"/>
    </source>
</evidence>
<dbReference type="STRING" id="1458425.SRAA_0942"/>
<dbReference type="OrthoDB" id="9774191at2"/>
<dbReference type="GO" id="GO:0016491">
    <property type="term" value="F:oxidoreductase activity"/>
    <property type="evidence" value="ECO:0007669"/>
    <property type="project" value="UniProtKB-KW"/>
</dbReference>
<dbReference type="EMBL" id="AP014568">
    <property type="protein sequence ID" value="BAO80796.1"/>
    <property type="molecule type" value="Genomic_DNA"/>
</dbReference>